<gene>
    <name evidence="2" type="ORF">ElyMa_001319500</name>
</gene>
<feature type="region of interest" description="Disordered" evidence="1">
    <location>
        <begin position="112"/>
        <end position="204"/>
    </location>
</feature>
<protein>
    <recommendedName>
        <fullName evidence="4">Cyclin-dependent serine/threonine-protein kinase DDB_G0272797/DDB_G0274007</fullName>
    </recommendedName>
</protein>
<evidence type="ECO:0000256" key="1">
    <source>
        <dbReference type="SAM" id="MobiDB-lite"/>
    </source>
</evidence>
<feature type="compositionally biased region" description="Low complexity" evidence="1">
    <location>
        <begin position="49"/>
        <end position="72"/>
    </location>
</feature>
<name>A0AAV4IKB8_9GAST</name>
<sequence>MLWEKHDQSIHCYIFLHRNFHDDAFPLSLTQLPLDGGGTDCNLDLPIQSSNRSHNSCSSSNSSSPQDRSTSSAGSDVLPGTGYDPTGQMITTHGVLGEQHLEHMSQQENFQLHQTLQQQQQQQPQQHQQQQQQRRHLSPCECQQNHQPGCMHQQHYHQQHNHRHHHPHHHSHQQQQQQHETYFSQSGQPEIEYDSYEQSAIGQP</sequence>
<comment type="caution">
    <text evidence="2">The sequence shown here is derived from an EMBL/GenBank/DDBJ whole genome shotgun (WGS) entry which is preliminary data.</text>
</comment>
<evidence type="ECO:0000313" key="2">
    <source>
        <dbReference type="EMBL" id="GFS10270.1"/>
    </source>
</evidence>
<keyword evidence="3" id="KW-1185">Reference proteome</keyword>
<dbReference type="EMBL" id="BMAT01002614">
    <property type="protein sequence ID" value="GFS10270.1"/>
    <property type="molecule type" value="Genomic_DNA"/>
</dbReference>
<dbReference type="Proteomes" id="UP000762676">
    <property type="component" value="Unassembled WGS sequence"/>
</dbReference>
<reference evidence="2 3" key="1">
    <citation type="journal article" date="2021" name="Elife">
        <title>Chloroplast acquisition without the gene transfer in kleptoplastic sea slugs, Plakobranchus ocellatus.</title>
        <authorList>
            <person name="Maeda T."/>
            <person name="Takahashi S."/>
            <person name="Yoshida T."/>
            <person name="Shimamura S."/>
            <person name="Takaki Y."/>
            <person name="Nagai Y."/>
            <person name="Toyoda A."/>
            <person name="Suzuki Y."/>
            <person name="Arimoto A."/>
            <person name="Ishii H."/>
            <person name="Satoh N."/>
            <person name="Nishiyama T."/>
            <person name="Hasebe M."/>
            <person name="Maruyama T."/>
            <person name="Minagawa J."/>
            <person name="Obokata J."/>
            <person name="Shigenobu S."/>
        </authorList>
    </citation>
    <scope>NUCLEOTIDE SEQUENCE [LARGE SCALE GENOMIC DNA]</scope>
</reference>
<feature type="compositionally biased region" description="Basic residues" evidence="1">
    <location>
        <begin position="154"/>
        <end position="172"/>
    </location>
</feature>
<proteinExistence type="predicted"/>
<accession>A0AAV4IKB8</accession>
<feature type="compositionally biased region" description="Low complexity" evidence="1">
    <location>
        <begin position="112"/>
        <end position="132"/>
    </location>
</feature>
<feature type="region of interest" description="Disordered" evidence="1">
    <location>
        <begin position="43"/>
        <end position="90"/>
    </location>
</feature>
<dbReference type="AlphaFoldDB" id="A0AAV4IKB8"/>
<organism evidence="2 3">
    <name type="scientific">Elysia marginata</name>
    <dbReference type="NCBI Taxonomy" id="1093978"/>
    <lineage>
        <taxon>Eukaryota</taxon>
        <taxon>Metazoa</taxon>
        <taxon>Spiralia</taxon>
        <taxon>Lophotrochozoa</taxon>
        <taxon>Mollusca</taxon>
        <taxon>Gastropoda</taxon>
        <taxon>Heterobranchia</taxon>
        <taxon>Euthyneura</taxon>
        <taxon>Panpulmonata</taxon>
        <taxon>Sacoglossa</taxon>
        <taxon>Placobranchoidea</taxon>
        <taxon>Plakobranchidae</taxon>
        <taxon>Elysia</taxon>
    </lineage>
</organism>
<evidence type="ECO:0000313" key="3">
    <source>
        <dbReference type="Proteomes" id="UP000762676"/>
    </source>
</evidence>
<evidence type="ECO:0008006" key="4">
    <source>
        <dbReference type="Google" id="ProtNLM"/>
    </source>
</evidence>